<gene>
    <name evidence="1" type="ORF">MLD38_000180</name>
</gene>
<dbReference type="EMBL" id="CM042880">
    <property type="protein sequence ID" value="KAI4387777.1"/>
    <property type="molecule type" value="Genomic_DNA"/>
</dbReference>
<comment type="caution">
    <text evidence="1">The sequence shown here is derived from an EMBL/GenBank/DDBJ whole genome shotgun (WGS) entry which is preliminary data.</text>
</comment>
<keyword evidence="2" id="KW-1185">Reference proteome</keyword>
<accession>A0ACB9S977</accession>
<dbReference type="Proteomes" id="UP001057402">
    <property type="component" value="Chromosome 1"/>
</dbReference>
<reference evidence="2" key="1">
    <citation type="journal article" date="2023" name="Front. Plant Sci.">
        <title>Chromosomal-level genome assembly of Melastoma candidum provides insights into trichome evolution.</title>
        <authorList>
            <person name="Zhong Y."/>
            <person name="Wu W."/>
            <person name="Sun C."/>
            <person name="Zou P."/>
            <person name="Liu Y."/>
            <person name="Dai S."/>
            <person name="Zhou R."/>
        </authorList>
    </citation>
    <scope>NUCLEOTIDE SEQUENCE [LARGE SCALE GENOMIC DNA]</scope>
</reference>
<evidence type="ECO:0000313" key="1">
    <source>
        <dbReference type="EMBL" id="KAI4387777.1"/>
    </source>
</evidence>
<proteinExistence type="predicted"/>
<sequence length="184" mass="20971">MAEESTRLGDACVPRKDDEIPQKRKVTLIGQFQKLEPPKFKGDEGPKVAEDFISELEKIFNILDVLLRRICLWSSILFKEVRRRGGKRALEFTNSKQGMMTVDEYEGKFAALSHYGPNMKAESKARKFELGLDPEIRLQVAPLMLTSYEEIYRRAQNTEKALMKVKAKGEAESSKRMMGSGLPI</sequence>
<protein>
    <submittedName>
        <fullName evidence="1">Uncharacterized protein</fullName>
    </submittedName>
</protein>
<name>A0ACB9S977_9MYRT</name>
<organism evidence="1 2">
    <name type="scientific">Melastoma candidum</name>
    <dbReference type="NCBI Taxonomy" id="119954"/>
    <lineage>
        <taxon>Eukaryota</taxon>
        <taxon>Viridiplantae</taxon>
        <taxon>Streptophyta</taxon>
        <taxon>Embryophyta</taxon>
        <taxon>Tracheophyta</taxon>
        <taxon>Spermatophyta</taxon>
        <taxon>Magnoliopsida</taxon>
        <taxon>eudicotyledons</taxon>
        <taxon>Gunneridae</taxon>
        <taxon>Pentapetalae</taxon>
        <taxon>rosids</taxon>
        <taxon>malvids</taxon>
        <taxon>Myrtales</taxon>
        <taxon>Melastomataceae</taxon>
        <taxon>Melastomatoideae</taxon>
        <taxon>Melastomateae</taxon>
        <taxon>Melastoma</taxon>
    </lineage>
</organism>
<evidence type="ECO:0000313" key="2">
    <source>
        <dbReference type="Proteomes" id="UP001057402"/>
    </source>
</evidence>